<name>A0A6G1LNI0_9PEZI</name>
<dbReference type="Pfam" id="PF06985">
    <property type="entry name" value="HET"/>
    <property type="match status" value="1"/>
</dbReference>
<proteinExistence type="predicted"/>
<gene>
    <name evidence="2" type="ORF">EJ03DRAFT_305300</name>
</gene>
<dbReference type="PANTHER" id="PTHR10622:SF10">
    <property type="entry name" value="HET DOMAIN-CONTAINING PROTEIN"/>
    <property type="match status" value="1"/>
</dbReference>
<dbReference type="PANTHER" id="PTHR10622">
    <property type="entry name" value="HET DOMAIN-CONTAINING PROTEIN"/>
    <property type="match status" value="1"/>
</dbReference>
<protein>
    <recommendedName>
        <fullName evidence="1">Heterokaryon incompatibility domain-containing protein</fullName>
    </recommendedName>
</protein>
<dbReference type="OrthoDB" id="20872at2759"/>
<accession>A0A6G1LNI0</accession>
<evidence type="ECO:0000313" key="3">
    <source>
        <dbReference type="Proteomes" id="UP000799436"/>
    </source>
</evidence>
<dbReference type="InterPro" id="IPR010730">
    <property type="entry name" value="HET"/>
</dbReference>
<evidence type="ECO:0000259" key="1">
    <source>
        <dbReference type="Pfam" id="PF06985"/>
    </source>
</evidence>
<dbReference type="EMBL" id="ML995810">
    <property type="protein sequence ID" value="KAF2773724.1"/>
    <property type="molecule type" value="Genomic_DNA"/>
</dbReference>
<evidence type="ECO:0000313" key="2">
    <source>
        <dbReference type="EMBL" id="KAF2773724.1"/>
    </source>
</evidence>
<dbReference type="Proteomes" id="UP000799436">
    <property type="component" value="Unassembled WGS sequence"/>
</dbReference>
<feature type="domain" description="Heterokaryon incompatibility" evidence="1">
    <location>
        <begin position="23"/>
        <end position="115"/>
    </location>
</feature>
<reference evidence="2" key="1">
    <citation type="journal article" date="2020" name="Stud. Mycol.">
        <title>101 Dothideomycetes genomes: a test case for predicting lifestyles and emergence of pathogens.</title>
        <authorList>
            <person name="Haridas S."/>
            <person name="Albert R."/>
            <person name="Binder M."/>
            <person name="Bloem J."/>
            <person name="Labutti K."/>
            <person name="Salamov A."/>
            <person name="Andreopoulos B."/>
            <person name="Baker S."/>
            <person name="Barry K."/>
            <person name="Bills G."/>
            <person name="Bluhm B."/>
            <person name="Cannon C."/>
            <person name="Castanera R."/>
            <person name="Culley D."/>
            <person name="Daum C."/>
            <person name="Ezra D."/>
            <person name="Gonzalez J."/>
            <person name="Henrissat B."/>
            <person name="Kuo A."/>
            <person name="Liang C."/>
            <person name="Lipzen A."/>
            <person name="Lutzoni F."/>
            <person name="Magnuson J."/>
            <person name="Mondo S."/>
            <person name="Nolan M."/>
            <person name="Ohm R."/>
            <person name="Pangilinan J."/>
            <person name="Park H.-J."/>
            <person name="Ramirez L."/>
            <person name="Alfaro M."/>
            <person name="Sun H."/>
            <person name="Tritt A."/>
            <person name="Yoshinaga Y."/>
            <person name="Zwiers L.-H."/>
            <person name="Turgeon B."/>
            <person name="Goodwin S."/>
            <person name="Spatafora J."/>
            <person name="Crous P."/>
            <person name="Grigoriev I."/>
        </authorList>
    </citation>
    <scope>NUCLEOTIDE SEQUENCE</scope>
    <source>
        <strain evidence="2">CBS 116005</strain>
    </source>
</reference>
<organism evidence="2 3">
    <name type="scientific">Teratosphaeria nubilosa</name>
    <dbReference type="NCBI Taxonomy" id="161662"/>
    <lineage>
        <taxon>Eukaryota</taxon>
        <taxon>Fungi</taxon>
        <taxon>Dikarya</taxon>
        <taxon>Ascomycota</taxon>
        <taxon>Pezizomycotina</taxon>
        <taxon>Dothideomycetes</taxon>
        <taxon>Dothideomycetidae</taxon>
        <taxon>Mycosphaerellales</taxon>
        <taxon>Teratosphaeriaceae</taxon>
        <taxon>Teratosphaeria</taxon>
    </lineage>
</organism>
<sequence>MRLLDVQSFEMRSFHDDAELPQYAILSHTWREDGEPEFSNVLELSKWSWSRTKTLYRKVSAAAHLARKDGLQWIWIDTCCIDRGNLVKVQEAVNASFRWYQEAEICYVYLEDLDTHAQWMESFSNCTWFSRGWTLSELLAPRKTRSYNNVWRHVGTKAMLARVIARITGIDAAIIRQRRALSSVSAAARLSWAAKRKTRRVEDQAHCLLGIFGISMPILYGEGPRAFHRLQEELINTSGDLSIFAWSSSRTGDCLLARSPDSFAECGDVILSGTGAACDIRNSRLKATLPIIQQNGGLMM</sequence>
<keyword evidence="3" id="KW-1185">Reference proteome</keyword>
<dbReference type="AlphaFoldDB" id="A0A6G1LNI0"/>